<dbReference type="GeneID" id="68109364"/>
<accession>A0A6A5BUZ7</accession>
<gene>
    <name evidence="1" type="ORF">FDP41_002146</name>
</gene>
<dbReference type="VEuPathDB" id="AmoebaDB:NfTy_034650"/>
<dbReference type="Proteomes" id="UP000444721">
    <property type="component" value="Unassembled WGS sequence"/>
</dbReference>
<dbReference type="Gene3D" id="3.90.70.10">
    <property type="entry name" value="Cysteine proteinases"/>
    <property type="match status" value="1"/>
</dbReference>
<evidence type="ECO:0000313" key="1">
    <source>
        <dbReference type="EMBL" id="KAF0979076.1"/>
    </source>
</evidence>
<dbReference type="VEuPathDB" id="AmoebaDB:NF0093290"/>
<protein>
    <recommendedName>
        <fullName evidence="3">Peptidase C39-like domain-containing protein</fullName>
    </recommendedName>
</protein>
<dbReference type="EMBL" id="VFQX01000028">
    <property type="protein sequence ID" value="KAF0979076.1"/>
    <property type="molecule type" value="Genomic_DNA"/>
</dbReference>
<reference evidence="1 2" key="1">
    <citation type="journal article" date="2019" name="Sci. Rep.">
        <title>Nanopore sequencing improves the draft genome of the human pathogenic amoeba Naegleria fowleri.</title>
        <authorList>
            <person name="Liechti N."/>
            <person name="Schurch N."/>
            <person name="Bruggmann R."/>
            <person name="Wittwer M."/>
        </authorList>
    </citation>
    <scope>NUCLEOTIDE SEQUENCE [LARGE SCALE GENOMIC DNA]</scope>
    <source>
        <strain evidence="1 2">ATCC 30894</strain>
    </source>
</reference>
<keyword evidence="2" id="KW-1185">Reference proteome</keyword>
<dbReference type="RefSeq" id="XP_044563789.1">
    <property type="nucleotide sequence ID" value="XM_044705309.1"/>
</dbReference>
<dbReference type="VEuPathDB" id="AmoebaDB:FDP41_002146"/>
<proteinExistence type="predicted"/>
<sequence>MSVRCQGFHDGLCGIYSVTNAFKHLTKCNQEAEIALFKRMIDSDYFKKSCIYDGLSVKQLADIINDIQPYLTVGAYKVSIQQKNLDVERSDSYFKTLKKLLEENENSVAIIGIEGKINHWTVVYNVTDDQMQVADSGGMKVINRTFCIVSNRNIDNKYNLIPSEVFLVSKMK</sequence>
<evidence type="ECO:0000313" key="2">
    <source>
        <dbReference type="Proteomes" id="UP000444721"/>
    </source>
</evidence>
<comment type="caution">
    <text evidence="1">The sequence shown here is derived from an EMBL/GenBank/DDBJ whole genome shotgun (WGS) entry which is preliminary data.</text>
</comment>
<evidence type="ECO:0008006" key="3">
    <source>
        <dbReference type="Google" id="ProtNLM"/>
    </source>
</evidence>
<organism evidence="1 2">
    <name type="scientific">Naegleria fowleri</name>
    <name type="common">Brain eating amoeba</name>
    <dbReference type="NCBI Taxonomy" id="5763"/>
    <lineage>
        <taxon>Eukaryota</taxon>
        <taxon>Discoba</taxon>
        <taxon>Heterolobosea</taxon>
        <taxon>Tetramitia</taxon>
        <taxon>Eutetramitia</taxon>
        <taxon>Vahlkampfiidae</taxon>
        <taxon>Naegleria</taxon>
    </lineage>
</organism>
<dbReference type="AlphaFoldDB" id="A0A6A5BUZ7"/>
<name>A0A6A5BUZ7_NAEFO</name>